<gene>
    <name evidence="2" type="ORF">GA0061071_105158</name>
</gene>
<evidence type="ECO:0000313" key="3">
    <source>
        <dbReference type="Proteomes" id="UP000198975"/>
    </source>
</evidence>
<dbReference type="EMBL" id="FMAY01000005">
    <property type="protein sequence ID" value="SCC07783.1"/>
    <property type="molecule type" value="Genomic_DNA"/>
</dbReference>
<dbReference type="Pfam" id="PF09849">
    <property type="entry name" value="DUF2076"/>
    <property type="match status" value="1"/>
</dbReference>
<evidence type="ECO:0008006" key="4">
    <source>
        <dbReference type="Google" id="ProtNLM"/>
    </source>
</evidence>
<protein>
    <recommendedName>
        <fullName evidence="4">Periplasmic ligand-binding sensor protein</fullName>
    </recommendedName>
</protein>
<feature type="compositionally biased region" description="Acidic residues" evidence="1">
    <location>
        <begin position="254"/>
        <end position="273"/>
    </location>
</feature>
<name>A0A1C4BLU5_9ENTR</name>
<feature type="compositionally biased region" description="Polar residues" evidence="1">
    <location>
        <begin position="144"/>
        <end position="153"/>
    </location>
</feature>
<proteinExistence type="predicted"/>
<dbReference type="Proteomes" id="UP000198975">
    <property type="component" value="Unassembled WGS sequence"/>
</dbReference>
<feature type="compositionally biased region" description="Gly residues" evidence="1">
    <location>
        <begin position="133"/>
        <end position="143"/>
    </location>
</feature>
<accession>A0A1C4BLU5</accession>
<sequence>MDVKGPIRAFFTSSLQPILNKHFTRQTRIRGTDKLNHIHHSDRKVIAMQYEEQQLINGLFQRLKQTEQQNSQRDADAERQIAEFVKQQPAAPYYMAQSILIQEAALKRLQARVQELESELAAQKSKATSTGGSFLGGLFGGGKSQSAQPENNWTPPPQPAPDYARQAASTPRGGGFMAGALQTAAGVAGGVVLAEMLTSMFHQSRPEEIVNIIEEPATTTGGTAFDAGQNDRFNDVSDSHFLDSNDPYQTDNDNYQDDDFDDSDYSNDDDSFI</sequence>
<feature type="region of interest" description="Disordered" evidence="1">
    <location>
        <begin position="219"/>
        <end position="273"/>
    </location>
</feature>
<feature type="compositionally biased region" description="Basic and acidic residues" evidence="1">
    <location>
        <begin position="232"/>
        <end position="243"/>
    </location>
</feature>
<dbReference type="InterPro" id="IPR018648">
    <property type="entry name" value="DUF2076"/>
</dbReference>
<organism evidence="2 3">
    <name type="scientific">Kosakonia oryzendophytica</name>
    <dbReference type="NCBI Taxonomy" id="1005665"/>
    <lineage>
        <taxon>Bacteria</taxon>
        <taxon>Pseudomonadati</taxon>
        <taxon>Pseudomonadota</taxon>
        <taxon>Gammaproteobacteria</taxon>
        <taxon>Enterobacterales</taxon>
        <taxon>Enterobacteriaceae</taxon>
        <taxon>Kosakonia</taxon>
    </lineage>
</organism>
<evidence type="ECO:0000256" key="1">
    <source>
        <dbReference type="SAM" id="MobiDB-lite"/>
    </source>
</evidence>
<feature type="region of interest" description="Disordered" evidence="1">
    <location>
        <begin position="122"/>
        <end position="171"/>
    </location>
</feature>
<reference evidence="3" key="1">
    <citation type="submission" date="2016-08" db="EMBL/GenBank/DDBJ databases">
        <authorList>
            <person name="Varghese N."/>
            <person name="Submissions Spin"/>
        </authorList>
    </citation>
    <scope>NUCLEOTIDE SEQUENCE [LARGE SCALE GENOMIC DNA]</scope>
    <source>
        <strain evidence="3">REICA_082</strain>
    </source>
</reference>
<evidence type="ECO:0000313" key="2">
    <source>
        <dbReference type="EMBL" id="SCC07783.1"/>
    </source>
</evidence>
<dbReference type="AlphaFoldDB" id="A0A1C4BLU5"/>
<keyword evidence="3" id="KW-1185">Reference proteome</keyword>